<evidence type="ECO:0000256" key="6">
    <source>
        <dbReference type="ARBA" id="ARBA00022722"/>
    </source>
</evidence>
<proteinExistence type="inferred from homology"/>
<dbReference type="EMBL" id="KI966433">
    <property type="protein sequence ID" value="EWC44926.1"/>
    <property type="molecule type" value="Genomic_DNA"/>
</dbReference>
<feature type="transmembrane region" description="Helical" evidence="10">
    <location>
        <begin position="38"/>
        <end position="56"/>
    </location>
</feature>
<evidence type="ECO:0000256" key="1">
    <source>
        <dbReference type="ARBA" id="ARBA00004167"/>
    </source>
</evidence>
<keyword evidence="9" id="KW-0106">Calcium</keyword>
<dbReference type="SUPFAM" id="SSF50199">
    <property type="entry name" value="Staphylococcal nuclease"/>
    <property type="match status" value="1"/>
</dbReference>
<name>W7HLP6_9PEZI</name>
<reference evidence="12 13" key="1">
    <citation type="submission" date="2013-05" db="EMBL/GenBank/DDBJ databases">
        <title>Drechslerella stenobrocha genome reveals carnivorous origination and mechanical trapping mechanism of predatory fungi.</title>
        <authorList>
            <person name="Liu X."/>
            <person name="Zhang W."/>
            <person name="Liu K."/>
        </authorList>
    </citation>
    <scope>NUCLEOTIDE SEQUENCE [LARGE SCALE GENOMIC DNA]</scope>
    <source>
        <strain evidence="12 13">248</strain>
    </source>
</reference>
<evidence type="ECO:0000256" key="5">
    <source>
        <dbReference type="ARBA" id="ARBA00014651"/>
    </source>
</evidence>
<keyword evidence="13" id="KW-1185">Reference proteome</keyword>
<dbReference type="PANTHER" id="PTHR12302:SF3">
    <property type="entry name" value="SERINE_THREONINE-PROTEIN KINASE 31"/>
    <property type="match status" value="1"/>
</dbReference>
<dbReference type="InterPro" id="IPR035437">
    <property type="entry name" value="SNase_OB-fold_sf"/>
</dbReference>
<comment type="subcellular location">
    <subcellularLocation>
        <location evidence="1">Membrane</location>
        <topology evidence="1">Single-pass membrane protein</topology>
    </subcellularLocation>
    <subcellularLocation>
        <location evidence="2">Mitochondrion</location>
    </subcellularLocation>
</comment>
<evidence type="ECO:0000256" key="9">
    <source>
        <dbReference type="ARBA" id="ARBA00022837"/>
    </source>
</evidence>
<evidence type="ECO:0000256" key="8">
    <source>
        <dbReference type="ARBA" id="ARBA00022801"/>
    </source>
</evidence>
<evidence type="ECO:0000256" key="10">
    <source>
        <dbReference type="SAM" id="Phobius"/>
    </source>
</evidence>
<evidence type="ECO:0000256" key="4">
    <source>
        <dbReference type="ARBA" id="ARBA00013404"/>
    </source>
</evidence>
<keyword evidence="8" id="KW-0378">Hydrolase</keyword>
<evidence type="ECO:0000256" key="7">
    <source>
        <dbReference type="ARBA" id="ARBA00022759"/>
    </source>
</evidence>
<organism evidence="12 13">
    <name type="scientific">Drechslerella stenobrocha 248</name>
    <dbReference type="NCBI Taxonomy" id="1043628"/>
    <lineage>
        <taxon>Eukaryota</taxon>
        <taxon>Fungi</taxon>
        <taxon>Dikarya</taxon>
        <taxon>Ascomycota</taxon>
        <taxon>Pezizomycotina</taxon>
        <taxon>Orbiliomycetes</taxon>
        <taxon>Orbiliales</taxon>
        <taxon>Orbiliaceae</taxon>
        <taxon>Drechslerella</taxon>
    </lineage>
</organism>
<dbReference type="PROSITE" id="PS50830">
    <property type="entry name" value="TNASE_3"/>
    <property type="match status" value="1"/>
</dbReference>
<dbReference type="GO" id="GO:0004519">
    <property type="term" value="F:endonuclease activity"/>
    <property type="evidence" value="ECO:0007669"/>
    <property type="project" value="UniProtKB-KW"/>
</dbReference>
<comment type="similarity">
    <text evidence="3">Belongs to the LCL3 family.</text>
</comment>
<dbReference type="AlphaFoldDB" id="W7HLP6"/>
<dbReference type="Pfam" id="PF00565">
    <property type="entry name" value="SNase"/>
    <property type="match status" value="1"/>
</dbReference>
<dbReference type="OrthoDB" id="430293at2759"/>
<dbReference type="GO" id="GO:0005739">
    <property type="term" value="C:mitochondrion"/>
    <property type="evidence" value="ECO:0007669"/>
    <property type="project" value="UniProtKB-SubCell"/>
</dbReference>
<keyword evidence="10" id="KW-1133">Transmembrane helix</keyword>
<dbReference type="GO" id="GO:0016020">
    <property type="term" value="C:membrane"/>
    <property type="evidence" value="ECO:0007669"/>
    <property type="project" value="UniProtKB-SubCell"/>
</dbReference>
<keyword evidence="10" id="KW-0472">Membrane</keyword>
<evidence type="ECO:0000313" key="12">
    <source>
        <dbReference type="EMBL" id="EWC44926.1"/>
    </source>
</evidence>
<evidence type="ECO:0000313" key="13">
    <source>
        <dbReference type="Proteomes" id="UP000024837"/>
    </source>
</evidence>
<accession>W7HLP6</accession>
<dbReference type="Gene3D" id="2.40.50.90">
    <property type="match status" value="1"/>
</dbReference>
<evidence type="ECO:0000256" key="2">
    <source>
        <dbReference type="ARBA" id="ARBA00004173"/>
    </source>
</evidence>
<evidence type="ECO:0000256" key="3">
    <source>
        <dbReference type="ARBA" id="ARBA00005435"/>
    </source>
</evidence>
<keyword evidence="10" id="KW-0812">Transmembrane</keyword>
<keyword evidence="7" id="KW-0255">Endonuclease</keyword>
<protein>
    <recommendedName>
        <fullName evidence="4">Probable endonuclease LCL3</fullName>
    </recommendedName>
    <alternativeName>
        <fullName evidence="5">Probable endonuclease lcl3</fullName>
    </alternativeName>
</protein>
<dbReference type="InterPro" id="IPR016071">
    <property type="entry name" value="Staphylococal_nuclease_OB-fold"/>
</dbReference>
<dbReference type="Proteomes" id="UP000024837">
    <property type="component" value="Unassembled WGS sequence"/>
</dbReference>
<dbReference type="GO" id="GO:0016787">
    <property type="term" value="F:hydrolase activity"/>
    <property type="evidence" value="ECO:0007669"/>
    <property type="project" value="UniProtKB-KW"/>
</dbReference>
<gene>
    <name evidence="12" type="ORF">DRE_00985</name>
</gene>
<dbReference type="PANTHER" id="PTHR12302">
    <property type="entry name" value="EBNA2 BINDING PROTEIN P100"/>
    <property type="match status" value="1"/>
</dbReference>
<evidence type="ECO:0000259" key="11">
    <source>
        <dbReference type="PROSITE" id="PS50830"/>
    </source>
</evidence>
<dbReference type="SMART" id="SM00318">
    <property type="entry name" value="SNc"/>
    <property type="match status" value="1"/>
</dbReference>
<keyword evidence="6" id="KW-0540">Nuclease</keyword>
<feature type="domain" description="TNase-like" evidence="11">
    <location>
        <begin position="77"/>
        <end position="246"/>
    </location>
</feature>
<dbReference type="HOGENOM" id="CLU_046484_0_1_1"/>
<sequence>MWTHPPPEPPENPFTRIYQNLKATLSDLTALPPSTIDVILPSITTAAAALTLVYAYRNHLKRYPDSNSLPPHFFRRKGLYGKVVSVGDADNFRLYHTPGGRLMGWGWFPGRRIPESRKELKGQSIHVRIAGVDAPECAHFGKPSQPHSLESLNYLTALLTTRYVRAHLLRRDQYERVVCSVSIPRKGILGALGFKHDVGLLMLRDGMAQVYEGTYGIEFGRRQGMETKYRAAEEDARARKVGIWGLKGAYESPGQYKARFGGKEGPFTPSTVVGDKASGGEKVKGKRGVSSAAAPVVAAVAGEGKIRGRKRAAPVVVVRVAKRRKAVTGEKKK</sequence>